<sequence length="383" mass="43022">MEEENTFQPAHFHPPTNLRGIFAGCGTLLNNPQMGPHVLSLTGKTSPSCITLVYLGTASYDLPEKRTKQTSWYSDQGCEVISLDIVEQACKTSYMKECIDNADVILVSGGNTSFAMRRWQHLGLDVMMREACLGPRRCVMAGGSAGAICWWSGGHSDSIDPHSYKREKLRSRDEDIDDDNNDGGENEESKEREEKEQHDEAEEEWDYIRVDGLGFIPGLCCPHHDRVQSNGILRATDFNHMLLRHPTEVGICIDHNAAFLIEGDNYRVIYPTGDEFIGSVMPDGTFSGDRLGRPGVWIKELMSDECTVSCFLCPASGKLEQLLKDPKHIRHSYAHELIAEKENPDDGPLRMSYPGFRAKSYFGGRLSEQFRSLHIQEEEGDEE</sequence>
<reference evidence="6" key="1">
    <citation type="submission" date="2021-01" db="EMBL/GenBank/DDBJ databases">
        <authorList>
            <person name="Corre E."/>
            <person name="Pelletier E."/>
            <person name="Niang G."/>
            <person name="Scheremetjew M."/>
            <person name="Finn R."/>
            <person name="Kale V."/>
            <person name="Holt S."/>
            <person name="Cochrane G."/>
            <person name="Meng A."/>
            <person name="Brown T."/>
            <person name="Cohen L."/>
        </authorList>
    </citation>
    <scope>NUCLEOTIDE SEQUENCE</scope>
    <source>
        <strain evidence="6">GSO104</strain>
    </source>
</reference>
<dbReference type="Gene3D" id="3.40.50.880">
    <property type="match status" value="1"/>
</dbReference>
<dbReference type="SUPFAM" id="SSF52317">
    <property type="entry name" value="Class I glutamine amidotransferase-like"/>
    <property type="match status" value="1"/>
</dbReference>
<proteinExistence type="inferred from homology"/>
<protein>
    <submittedName>
        <fullName evidence="6">Uncharacterized protein</fullName>
    </submittedName>
</protein>
<keyword evidence="3" id="KW-0378">Hydrolase</keyword>
<feature type="region of interest" description="Disordered" evidence="5">
    <location>
        <begin position="162"/>
        <end position="203"/>
    </location>
</feature>
<keyword evidence="2" id="KW-0645">Protease</keyword>
<evidence type="ECO:0000256" key="5">
    <source>
        <dbReference type="SAM" id="MobiDB-lite"/>
    </source>
</evidence>
<gene>
    <name evidence="6" type="ORF">DBRI00130_LOCUS2378</name>
</gene>
<dbReference type="InterPro" id="IPR029062">
    <property type="entry name" value="Class_I_gatase-like"/>
</dbReference>
<dbReference type="PANTHER" id="PTHR20842:SF0">
    <property type="entry name" value="ALPHA-ASPARTYL DIPEPTIDASE"/>
    <property type="match status" value="1"/>
</dbReference>
<dbReference type="PANTHER" id="PTHR20842">
    <property type="entry name" value="PROTEASE S51 ALPHA-ASPARTYL DIPEPTIDASE"/>
    <property type="match status" value="1"/>
</dbReference>
<comment type="similarity">
    <text evidence="1">Belongs to the peptidase S51 family.</text>
</comment>
<feature type="compositionally biased region" description="Basic and acidic residues" evidence="5">
    <location>
        <begin position="162"/>
        <end position="173"/>
    </location>
</feature>
<keyword evidence="4" id="KW-0720">Serine protease</keyword>
<dbReference type="GO" id="GO:0008236">
    <property type="term" value="F:serine-type peptidase activity"/>
    <property type="evidence" value="ECO:0007669"/>
    <property type="project" value="UniProtKB-KW"/>
</dbReference>
<name>A0A7S4QIM6_9STRA</name>
<evidence type="ECO:0000256" key="4">
    <source>
        <dbReference type="ARBA" id="ARBA00022825"/>
    </source>
</evidence>
<dbReference type="EMBL" id="HBNS01002953">
    <property type="protein sequence ID" value="CAE4582721.1"/>
    <property type="molecule type" value="Transcribed_RNA"/>
</dbReference>
<dbReference type="Pfam" id="PF03575">
    <property type="entry name" value="Peptidase_S51"/>
    <property type="match status" value="1"/>
</dbReference>
<dbReference type="AlphaFoldDB" id="A0A7S4QIM6"/>
<dbReference type="InterPro" id="IPR005320">
    <property type="entry name" value="Peptidase_S51"/>
</dbReference>
<evidence type="ECO:0000313" key="6">
    <source>
        <dbReference type="EMBL" id="CAE4582721.1"/>
    </source>
</evidence>
<accession>A0A7S4QIM6</accession>
<evidence type="ECO:0000256" key="1">
    <source>
        <dbReference type="ARBA" id="ARBA00006534"/>
    </source>
</evidence>
<feature type="compositionally biased region" description="Basic and acidic residues" evidence="5">
    <location>
        <begin position="187"/>
        <end position="198"/>
    </location>
</feature>
<feature type="compositionally biased region" description="Acidic residues" evidence="5">
    <location>
        <begin position="174"/>
        <end position="186"/>
    </location>
</feature>
<evidence type="ECO:0000256" key="2">
    <source>
        <dbReference type="ARBA" id="ARBA00022670"/>
    </source>
</evidence>
<evidence type="ECO:0000256" key="3">
    <source>
        <dbReference type="ARBA" id="ARBA00022801"/>
    </source>
</evidence>
<dbReference type="GO" id="GO:0006508">
    <property type="term" value="P:proteolysis"/>
    <property type="evidence" value="ECO:0007669"/>
    <property type="project" value="UniProtKB-KW"/>
</dbReference>
<dbReference type="FunFam" id="3.40.50.880:FF:000093">
    <property type="entry name" value="Cyclin 1, putative"/>
    <property type="match status" value="1"/>
</dbReference>
<organism evidence="6">
    <name type="scientific">Ditylum brightwellii</name>
    <dbReference type="NCBI Taxonomy" id="49249"/>
    <lineage>
        <taxon>Eukaryota</taxon>
        <taxon>Sar</taxon>
        <taxon>Stramenopiles</taxon>
        <taxon>Ochrophyta</taxon>
        <taxon>Bacillariophyta</taxon>
        <taxon>Mediophyceae</taxon>
        <taxon>Lithodesmiophycidae</taxon>
        <taxon>Lithodesmiales</taxon>
        <taxon>Lithodesmiaceae</taxon>
        <taxon>Ditylum</taxon>
    </lineage>
</organism>